<reference evidence="4 5" key="1">
    <citation type="submission" date="2023-07" db="EMBL/GenBank/DDBJ databases">
        <title>Sorghum-associated microbial communities from plants grown in Nebraska, USA.</title>
        <authorList>
            <person name="Schachtman D."/>
        </authorList>
    </citation>
    <scope>NUCLEOTIDE SEQUENCE [LARGE SCALE GENOMIC DNA]</scope>
    <source>
        <strain evidence="4 5">BE316</strain>
    </source>
</reference>
<dbReference type="PANTHER" id="PTHR43863">
    <property type="entry name" value="HYDROLASE, PUTATIVE (AFU_ORTHOLOGUE AFUA_1G03140)-RELATED"/>
    <property type="match status" value="1"/>
</dbReference>
<feature type="domain" description="CBM6" evidence="3">
    <location>
        <begin position="163"/>
        <end position="291"/>
    </location>
</feature>
<feature type="domain" description="CBM6" evidence="3">
    <location>
        <begin position="304"/>
        <end position="425"/>
    </location>
</feature>
<evidence type="ECO:0000256" key="2">
    <source>
        <dbReference type="SAM" id="SignalP"/>
    </source>
</evidence>
<keyword evidence="5" id="KW-1185">Reference proteome</keyword>
<dbReference type="InterPro" id="IPR033801">
    <property type="entry name" value="CBM6-CBM35-CBM36-like_1"/>
</dbReference>
<dbReference type="Pfam" id="PF22816">
    <property type="entry name" value="CatAgl_D2"/>
    <property type="match status" value="1"/>
</dbReference>
<dbReference type="CDD" id="cd14490">
    <property type="entry name" value="CBM6-CBM35-CBM36_like_1"/>
    <property type="match status" value="1"/>
</dbReference>
<dbReference type="Pfam" id="PF03422">
    <property type="entry name" value="CBM_6"/>
    <property type="match status" value="2"/>
</dbReference>
<dbReference type="Proteomes" id="UP001180825">
    <property type="component" value="Unassembled WGS sequence"/>
</dbReference>
<dbReference type="InterPro" id="IPR008979">
    <property type="entry name" value="Galactose-bd-like_sf"/>
</dbReference>
<dbReference type="SUPFAM" id="SSF51126">
    <property type="entry name" value="Pectin lyase-like"/>
    <property type="match status" value="2"/>
</dbReference>
<dbReference type="Gene3D" id="2.60.120.260">
    <property type="entry name" value="Galactose-binding domain-like"/>
    <property type="match status" value="4"/>
</dbReference>
<accession>A0ABU2AE79</accession>
<dbReference type="Gene3D" id="2.160.20.10">
    <property type="entry name" value="Single-stranded right-handed beta-helix, Pectin lyase-like"/>
    <property type="match status" value="2"/>
</dbReference>
<sequence length="964" mass="98556">MHLTTPAVSRLLSCLPFSFLMLATAAQAATFQAESAALSGGAVTAGNHTGYTGSGFVGGYVDGNKGNAQTSFTVSAAAAGNHTLKLRYANGTGSAKTLTLYVDGVSRGQVSLPATASWNDWLVHTTTVALTAGSHTVAYRFTAADSGNVNLDALDVDAVAAAPGLQAENAALSGGATVATDHTGYQGSGFVGGFTDGNKGNAQVAFSATAATAGNHQLALRYANGTGSAKTLTLFIDGVSSGQVSLPATANWDTWATQTTTVSLAPGARTLAYRFTAADSGNVNLDALEVTAVTGGGTGNPNVTPAEAETWFLSGGASVATSITGFDGSGYVAGFSNNGARAIRNVFMAADGSATTSLRYRNSSGGARVLDVHVNAARVGTVSLPANSGWTTVSLPLTLRTGHNTVTLQAASTGADVGIDSLGVPGELAQAARGATVRTTAYEAESASTNATVLAASRTPFTVQSESSGRSLVRLANTGHQVSFTLTQPTNSLVLRYSIPDSAGGGGQSATLALYANGSKVQDLNLTSTYAWLYGAYPFRGVPSDGTPRHFYDEVRVKLASSYPAGTVFKLQKDSGNTASYYDIDLIETEVVPAAYAMPAGAFSVTSYGAVSGGGDATNAFQQAIAAAQPTGGVVWVPAGTFKLGTRINVAGVTIRGAGPWHSTVELGDNGRGGFYATGSNLKMADLLLLGKVTMRDPDETVLTDAPLEGNFGTGSMLQNLWFEHTKVGFWPDSGTNGLYATGLRIRNTFADGVNFHANVQNTVMDQSVLRNTGDDALAMYSRGAAVTNSAYVRNTVQSPVLANGIGIYGGNGNRAEYNVIQDTVVGSSGITVSSRFSPVPFSGTTRITGNTLLRTGGFEPNWNDQFGALFLFADTSAITAPVIVKDLLIQDSTYSGLYISGPSQVQNALFDGVTISGAGTYGIQIKSGGSITVQNVTVSGAAQGGISNTGGMTVTRGPGNSGF</sequence>
<evidence type="ECO:0000259" key="3">
    <source>
        <dbReference type="PROSITE" id="PS51175"/>
    </source>
</evidence>
<dbReference type="InterPro" id="IPR051816">
    <property type="entry name" value="Glycosyl_Hydrolase_31"/>
</dbReference>
<dbReference type="RefSeq" id="WP_310332252.1">
    <property type="nucleotide sequence ID" value="NZ_JAVDXV010000009.1"/>
</dbReference>
<dbReference type="SMART" id="SM00710">
    <property type="entry name" value="PbH1"/>
    <property type="match status" value="9"/>
</dbReference>
<name>A0ABU2AE79_9BURK</name>
<keyword evidence="1 2" id="KW-0732">Signal</keyword>
<evidence type="ECO:0000313" key="4">
    <source>
        <dbReference type="EMBL" id="MDR7335285.1"/>
    </source>
</evidence>
<evidence type="ECO:0000256" key="1">
    <source>
        <dbReference type="ARBA" id="ARBA00022729"/>
    </source>
</evidence>
<organism evidence="4 5">
    <name type="scientific">Roseateles asaccharophilus</name>
    <dbReference type="NCBI Taxonomy" id="582607"/>
    <lineage>
        <taxon>Bacteria</taxon>
        <taxon>Pseudomonadati</taxon>
        <taxon>Pseudomonadota</taxon>
        <taxon>Betaproteobacteria</taxon>
        <taxon>Burkholderiales</taxon>
        <taxon>Sphaerotilaceae</taxon>
        <taxon>Roseateles</taxon>
    </lineage>
</organism>
<dbReference type="InterPro" id="IPR006584">
    <property type="entry name" value="Cellulose-bd_IV"/>
</dbReference>
<dbReference type="InterPro" id="IPR055149">
    <property type="entry name" value="Agl_cat_D2"/>
</dbReference>
<comment type="caution">
    <text evidence="4">The sequence shown here is derived from an EMBL/GenBank/DDBJ whole genome shotgun (WGS) entry which is preliminary data.</text>
</comment>
<dbReference type="Pfam" id="PF22815">
    <property type="entry name" value="CatAgl_D1"/>
    <property type="match status" value="1"/>
</dbReference>
<gene>
    <name evidence="4" type="ORF">J2X21_004450</name>
</gene>
<dbReference type="Pfam" id="PF16990">
    <property type="entry name" value="CBM_35"/>
    <property type="match status" value="1"/>
</dbReference>
<dbReference type="PROSITE" id="PS51175">
    <property type="entry name" value="CBM6"/>
    <property type="match status" value="3"/>
</dbReference>
<feature type="signal peptide" evidence="2">
    <location>
        <begin position="1"/>
        <end position="28"/>
    </location>
</feature>
<dbReference type="SMART" id="SM00606">
    <property type="entry name" value="CBD_IV"/>
    <property type="match status" value="2"/>
</dbReference>
<dbReference type="SUPFAM" id="SSF49785">
    <property type="entry name" value="Galactose-binding domain-like"/>
    <property type="match status" value="3"/>
</dbReference>
<dbReference type="InterPro" id="IPR006626">
    <property type="entry name" value="PbH1"/>
</dbReference>
<feature type="chain" id="PRO_5045843013" description="CBM6 domain-containing protein" evidence="2">
    <location>
        <begin position="29"/>
        <end position="964"/>
    </location>
</feature>
<protein>
    <recommendedName>
        <fullName evidence="3">CBM6 domain-containing protein</fullName>
    </recommendedName>
</protein>
<dbReference type="InterPro" id="IPR005084">
    <property type="entry name" value="CBM6"/>
</dbReference>
<dbReference type="InterPro" id="IPR012334">
    <property type="entry name" value="Pectin_lyas_fold"/>
</dbReference>
<proteinExistence type="predicted"/>
<dbReference type="PANTHER" id="PTHR43863:SF2">
    <property type="entry name" value="MALTASE-GLUCOAMYLASE"/>
    <property type="match status" value="1"/>
</dbReference>
<dbReference type="InterPro" id="IPR011050">
    <property type="entry name" value="Pectin_lyase_fold/virulence"/>
</dbReference>
<dbReference type="CDD" id="cd04083">
    <property type="entry name" value="CBM35_Lmo2446-like"/>
    <property type="match status" value="2"/>
</dbReference>
<dbReference type="EMBL" id="JAVDXV010000009">
    <property type="protein sequence ID" value="MDR7335285.1"/>
    <property type="molecule type" value="Genomic_DNA"/>
</dbReference>
<evidence type="ECO:0000313" key="5">
    <source>
        <dbReference type="Proteomes" id="UP001180825"/>
    </source>
</evidence>
<feature type="domain" description="CBM6" evidence="3">
    <location>
        <begin position="29"/>
        <end position="157"/>
    </location>
</feature>